<dbReference type="EMBL" id="CP071517">
    <property type="protein sequence ID" value="QSX73673.1"/>
    <property type="molecule type" value="Genomic_DNA"/>
</dbReference>
<dbReference type="SUPFAM" id="SSF53474">
    <property type="entry name" value="alpha/beta-Hydrolases"/>
    <property type="match status" value="1"/>
</dbReference>
<organism evidence="1 2">
    <name type="scientific">Lysobacter arenosi</name>
    <dbReference type="NCBI Taxonomy" id="2795387"/>
    <lineage>
        <taxon>Bacteria</taxon>
        <taxon>Pseudomonadati</taxon>
        <taxon>Pseudomonadota</taxon>
        <taxon>Gammaproteobacteria</taxon>
        <taxon>Lysobacterales</taxon>
        <taxon>Lysobacteraceae</taxon>
        <taxon>Lysobacter</taxon>
    </lineage>
</organism>
<dbReference type="Proteomes" id="UP000663400">
    <property type="component" value="Chromosome"/>
</dbReference>
<evidence type="ECO:0000313" key="2">
    <source>
        <dbReference type="Proteomes" id="UP000663400"/>
    </source>
</evidence>
<evidence type="ECO:0008006" key="3">
    <source>
        <dbReference type="Google" id="ProtNLM"/>
    </source>
</evidence>
<name>A0ABX7R6C8_9GAMM</name>
<dbReference type="RefSeq" id="WP_207526923.1">
    <property type="nucleotide sequence ID" value="NZ_CP071517.1"/>
</dbReference>
<gene>
    <name evidence="1" type="ORF">HIV01_010510</name>
</gene>
<evidence type="ECO:0000313" key="1">
    <source>
        <dbReference type="EMBL" id="QSX73673.1"/>
    </source>
</evidence>
<reference evidence="1 2" key="1">
    <citation type="submission" date="2021-02" db="EMBL/GenBank/DDBJ databases">
        <title>Lysobacter arenosi sp. nov., isolated from soil of gangwondo yeongwol, south Korea.</title>
        <authorList>
            <person name="Kim K.R."/>
            <person name="Kim K.H."/>
            <person name="Jeon C.O."/>
        </authorList>
    </citation>
    <scope>NUCLEOTIDE SEQUENCE [LARGE SCALE GENOMIC DNA]</scope>
    <source>
        <strain evidence="1 2">R7</strain>
    </source>
</reference>
<keyword evidence="2" id="KW-1185">Reference proteome</keyword>
<proteinExistence type="predicted"/>
<accession>A0ABX7R6C8</accession>
<protein>
    <recommendedName>
        <fullName evidence="3">Serine-threonine protein kinase</fullName>
    </recommendedName>
</protein>
<dbReference type="InterPro" id="IPR029058">
    <property type="entry name" value="AB_hydrolase_fold"/>
</dbReference>
<sequence length="436" mass="46293">MTIETVPGTTIPYYLVTFDAKGRERDDDSDGRMSERVLQALRDEQPSDVFVFIHGWKGDIPAARKQYGAWMGAMMALDADLQRARQQRPGFKPLLVGLHWPSLPFGEESFEPGTSFAPGAADALEAEIERCAEQIADTAAARAALRTIFEAAQMQFAPATLPDDVREAYAALDRESGMGAEGVAGDPGGDRERFDAEAAYADALDEAASFGGGGVRNALLSPLVQLSFWKMKDRAREFGERGGFAFLTALMRASEGRDVRVHLMGHSFGCIAASASVAGPAGSRLPRPVHSLVLVQGALSLWSYCDAIPSAPGKPGYFRKLVSGQAVAGPIVTTQSSRDMAVGSLYPAAAGVARQVAFAPGELPKYGGVGTFGLRGGGLDIADLTVEGKDAAYGFQPRRIYNVECSTVIREGSPPSGAHSDIARPEVAHLVWAAAQ</sequence>